<evidence type="ECO:0000256" key="1">
    <source>
        <dbReference type="ARBA" id="ARBA00007692"/>
    </source>
</evidence>
<evidence type="ECO:0000313" key="4">
    <source>
        <dbReference type="Ensembl" id="ENSGACP00000050075.1"/>
    </source>
</evidence>
<dbReference type="InterPro" id="IPR038538">
    <property type="entry name" value="MTERF_sf"/>
</dbReference>
<reference evidence="4" key="3">
    <citation type="submission" date="2025-09" db="UniProtKB">
        <authorList>
            <consortium name="Ensembl"/>
        </authorList>
    </citation>
    <scope>IDENTIFICATION</scope>
</reference>
<evidence type="ECO:0000313" key="5">
    <source>
        <dbReference type="Proteomes" id="UP000007635"/>
    </source>
</evidence>
<dbReference type="InterPro" id="IPR003690">
    <property type="entry name" value="MTERF"/>
</dbReference>
<dbReference type="Gene3D" id="1.25.70.10">
    <property type="entry name" value="Transcription termination factor 3, mitochondrial"/>
    <property type="match status" value="1"/>
</dbReference>
<dbReference type="Proteomes" id="UP000007635">
    <property type="component" value="Chromosome III"/>
</dbReference>
<protein>
    <submittedName>
        <fullName evidence="4">Mitochondrial transcription termination factor 4</fullName>
    </submittedName>
</protein>
<name>A0AAQ4QFT0_GASAC</name>
<proteinExistence type="inferred from homology"/>
<dbReference type="AlphaFoldDB" id="A0AAQ4QFT0"/>
<accession>A0AAQ4QFT0</accession>
<dbReference type="SMART" id="SM00733">
    <property type="entry name" value="Mterf"/>
    <property type="match status" value="3"/>
</dbReference>
<keyword evidence="2" id="KW-0809">Transit peptide</keyword>
<comment type="similarity">
    <text evidence="1">Belongs to the mTERF family.</text>
</comment>
<evidence type="ECO:0000256" key="2">
    <source>
        <dbReference type="ARBA" id="ARBA00022946"/>
    </source>
</evidence>
<feature type="compositionally biased region" description="Acidic residues" evidence="3">
    <location>
        <begin position="335"/>
        <end position="351"/>
    </location>
</feature>
<feature type="region of interest" description="Disordered" evidence="3">
    <location>
        <begin position="327"/>
        <end position="363"/>
    </location>
</feature>
<dbReference type="GO" id="GO:0003676">
    <property type="term" value="F:nucleic acid binding"/>
    <property type="evidence" value="ECO:0007669"/>
    <property type="project" value="InterPro"/>
</dbReference>
<sequence length="363" mass="41298">MGTRVAARQVLRWTVMKAAVFSPLRCGTCPLQPLRTGCRSLCSSQNTNRASHQSHGLRLQPGDPELSLLSLLDMGFTDSQAQRIYEDTSKLRGGSAACKHALSTLTALFVLGLNPSSVLKLLEKCPELYTVRESLLQQRIGNLRKLGLVEGSLQRVVSHFPQIITVPVKTVKSMVMFLREKCLFTVQQVTDILRDTPAVVLENTDKLEYKFQMGATHTFPCNMGHRCQSEPSVSYVYFRMGVKQAEMVKSRLFRYTLDEVRSRHSFMERRGLYQTPDKKGQTIIINPKLDSILNVDQDTFLTDVAKASAEEYEVFRRLLAREWQEEERLHGTVEADSDDDDEVEEDEEDEETRGKGGYRKKRK</sequence>
<keyword evidence="5" id="KW-1185">Reference proteome</keyword>
<dbReference type="GeneTree" id="ENSGT00460000041648"/>
<dbReference type="Pfam" id="PF02536">
    <property type="entry name" value="mTERF"/>
    <property type="match status" value="1"/>
</dbReference>
<organism evidence="4 5">
    <name type="scientific">Gasterosteus aculeatus aculeatus</name>
    <name type="common">three-spined stickleback</name>
    <dbReference type="NCBI Taxonomy" id="481459"/>
    <lineage>
        <taxon>Eukaryota</taxon>
        <taxon>Metazoa</taxon>
        <taxon>Chordata</taxon>
        <taxon>Craniata</taxon>
        <taxon>Vertebrata</taxon>
        <taxon>Euteleostomi</taxon>
        <taxon>Actinopterygii</taxon>
        <taxon>Neopterygii</taxon>
        <taxon>Teleostei</taxon>
        <taxon>Neoteleostei</taxon>
        <taxon>Acanthomorphata</taxon>
        <taxon>Eupercaria</taxon>
        <taxon>Perciformes</taxon>
        <taxon>Cottioidei</taxon>
        <taxon>Gasterosteales</taxon>
        <taxon>Gasterosteidae</taxon>
        <taxon>Gasterosteus</taxon>
    </lineage>
</organism>
<evidence type="ECO:0000256" key="3">
    <source>
        <dbReference type="SAM" id="MobiDB-lite"/>
    </source>
</evidence>
<reference evidence="4" key="2">
    <citation type="submission" date="2025-08" db="UniProtKB">
        <authorList>
            <consortium name="Ensembl"/>
        </authorList>
    </citation>
    <scope>IDENTIFICATION</scope>
</reference>
<reference evidence="4 5" key="1">
    <citation type="journal article" date="2021" name="G3 (Bethesda)">
        <title>Improved contiguity of the threespine stickleback genome using long-read sequencing.</title>
        <authorList>
            <person name="Nath S."/>
            <person name="Shaw D.E."/>
            <person name="White M.A."/>
        </authorList>
    </citation>
    <scope>NUCLEOTIDE SEQUENCE [LARGE SCALE GENOMIC DNA]</scope>
    <source>
        <strain evidence="4 5">Lake Benthic</strain>
    </source>
</reference>
<dbReference type="Ensembl" id="ENSGACT00000069754.1">
    <property type="protein sequence ID" value="ENSGACP00000050075.1"/>
    <property type="gene ID" value="ENSGACG00000015039.2"/>
</dbReference>